<dbReference type="AlphaFoldDB" id="A0A0K2U1B7"/>
<protein>
    <submittedName>
        <fullName evidence="1">Uncharacterized protein</fullName>
    </submittedName>
</protein>
<name>A0A0K2U1B7_LEPSM</name>
<dbReference type="EMBL" id="HACA01014494">
    <property type="protein sequence ID" value="CDW31855.1"/>
    <property type="molecule type" value="Transcribed_RNA"/>
</dbReference>
<organism evidence="1">
    <name type="scientific">Lepeophtheirus salmonis</name>
    <name type="common">Salmon louse</name>
    <name type="synonym">Caligus salmonis</name>
    <dbReference type="NCBI Taxonomy" id="72036"/>
    <lineage>
        <taxon>Eukaryota</taxon>
        <taxon>Metazoa</taxon>
        <taxon>Ecdysozoa</taxon>
        <taxon>Arthropoda</taxon>
        <taxon>Crustacea</taxon>
        <taxon>Multicrustacea</taxon>
        <taxon>Hexanauplia</taxon>
        <taxon>Copepoda</taxon>
        <taxon>Siphonostomatoida</taxon>
        <taxon>Caligidae</taxon>
        <taxon>Lepeophtheirus</taxon>
    </lineage>
</organism>
<evidence type="ECO:0000313" key="1">
    <source>
        <dbReference type="EMBL" id="CDW31855.1"/>
    </source>
</evidence>
<accession>A0A0K2U1B7</accession>
<reference evidence="1" key="1">
    <citation type="submission" date="2014-05" db="EMBL/GenBank/DDBJ databases">
        <authorList>
            <person name="Chronopoulou M."/>
        </authorList>
    </citation>
    <scope>NUCLEOTIDE SEQUENCE</scope>
    <source>
        <tissue evidence="1">Whole organism</tissue>
    </source>
</reference>
<proteinExistence type="predicted"/>
<sequence>MISTNIHNSIDSLMASIIKYWDKVSFMDRVKAYKSFRPCIEQMIGEFGRHID</sequence>